<feature type="non-terminal residue" evidence="2">
    <location>
        <position position="556"/>
    </location>
</feature>
<reference evidence="2" key="1">
    <citation type="submission" date="2018-05" db="EMBL/GenBank/DDBJ databases">
        <authorList>
            <person name="Lanie J.A."/>
            <person name="Ng W.-L."/>
            <person name="Kazmierczak K.M."/>
            <person name="Andrzejewski T.M."/>
            <person name="Davidsen T.M."/>
            <person name="Wayne K.J."/>
            <person name="Tettelin H."/>
            <person name="Glass J.I."/>
            <person name="Rusch D."/>
            <person name="Podicherti R."/>
            <person name="Tsui H.-C.T."/>
            <person name="Winkler M.E."/>
        </authorList>
    </citation>
    <scope>NUCLEOTIDE SEQUENCE</scope>
</reference>
<accession>A0A381PNT0</accession>
<feature type="region of interest" description="Disordered" evidence="1">
    <location>
        <begin position="430"/>
        <end position="556"/>
    </location>
</feature>
<feature type="compositionally biased region" description="Basic residues" evidence="1">
    <location>
        <begin position="437"/>
        <end position="450"/>
    </location>
</feature>
<dbReference type="EMBL" id="UINC01001039">
    <property type="protein sequence ID" value="SUZ68600.1"/>
    <property type="molecule type" value="Genomic_DNA"/>
</dbReference>
<feature type="non-terminal residue" evidence="2">
    <location>
        <position position="1"/>
    </location>
</feature>
<proteinExistence type="predicted"/>
<feature type="region of interest" description="Disordered" evidence="1">
    <location>
        <begin position="107"/>
        <end position="203"/>
    </location>
</feature>
<feature type="compositionally biased region" description="Polar residues" evidence="1">
    <location>
        <begin position="464"/>
        <end position="473"/>
    </location>
</feature>
<evidence type="ECO:0000256" key="1">
    <source>
        <dbReference type="SAM" id="MobiDB-lite"/>
    </source>
</evidence>
<sequence>LSGGAELSIFALSSVTLGTVIRDQRGGPYSPTASRTRLAGEPGATMSRRIEVELTSQRDDGTWTWRAAGAKQPKGTLEGALLYDDASIGDVCRVDAEFEIDGIFVTAVSPPKGRSGRPEDERIEVLGSGRDFDAVTTQLARKARPDKRKGGRKKSDGRSKKEGSNQKARKQPDRRKADSRQSRNAKTEAPPKPKPKKLKPGRVHRKAFVASLPEEQQVIAEQVSRGGIAAVRKEIETQNARSAEEGGEEVRADALINLAESLLPQLKIAEWRDRADAALSSIEEVDIRDLRTVLVAAEDAARDEESRHITDQIRSGLNKRVEKAQVEWHEEIRSALKEERVVRALRLSSRPPKAGSPLPPDIAEILTTQANEALGGDVSQQRLGIVLEAVAFSPIRPYVALAHVPAEPGKELVETIKKIASRIPEIAVQFGIEPKPKRGGKGRKKRRPKAPPRQDKSVDRTAQDETAPSSEVANETAPDPATAVSADPDAPSETAPAEDETAPSSEVANETAPDPATAVSADPDAPSETAPAEDETAPSSEVANETAPDPATAVSA</sequence>
<organism evidence="2">
    <name type="scientific">marine metagenome</name>
    <dbReference type="NCBI Taxonomy" id="408172"/>
    <lineage>
        <taxon>unclassified sequences</taxon>
        <taxon>metagenomes</taxon>
        <taxon>ecological metagenomes</taxon>
    </lineage>
</organism>
<evidence type="ECO:0000313" key="2">
    <source>
        <dbReference type="EMBL" id="SUZ68600.1"/>
    </source>
</evidence>
<dbReference type="AlphaFoldDB" id="A0A381PNT0"/>
<feature type="compositionally biased region" description="Basic and acidic residues" evidence="1">
    <location>
        <begin position="452"/>
        <end position="463"/>
    </location>
</feature>
<feature type="compositionally biased region" description="Basic residues" evidence="1">
    <location>
        <begin position="141"/>
        <end position="152"/>
    </location>
</feature>
<protein>
    <submittedName>
        <fullName evidence="2">Uncharacterized protein</fullName>
    </submittedName>
</protein>
<name>A0A381PNT0_9ZZZZ</name>
<feature type="compositionally biased region" description="Basic residues" evidence="1">
    <location>
        <begin position="193"/>
        <end position="203"/>
    </location>
</feature>
<feature type="compositionally biased region" description="Basic and acidic residues" evidence="1">
    <location>
        <begin position="153"/>
        <end position="191"/>
    </location>
</feature>
<gene>
    <name evidence="2" type="ORF">METZ01_LOCUS21454</name>
</gene>